<dbReference type="PANTHER" id="PTHR31793">
    <property type="entry name" value="4-HYDROXYBENZOYL-COA THIOESTERASE FAMILY MEMBER"/>
    <property type="match status" value="1"/>
</dbReference>
<dbReference type="PANTHER" id="PTHR31793:SF27">
    <property type="entry name" value="NOVEL THIOESTERASE SUPERFAMILY DOMAIN AND SAPOSIN A-TYPE DOMAIN CONTAINING PROTEIN (0610012H03RIK)"/>
    <property type="match status" value="1"/>
</dbReference>
<dbReference type="CDD" id="cd00586">
    <property type="entry name" value="4HBT"/>
    <property type="match status" value="1"/>
</dbReference>
<dbReference type="Gene3D" id="3.10.129.10">
    <property type="entry name" value="Hotdog Thioesterase"/>
    <property type="match status" value="1"/>
</dbReference>
<name>A0ABP8JK79_9ACTN</name>
<comment type="similarity">
    <text evidence="1">Belongs to the 4-hydroxybenzoyl-CoA thioesterase family.</text>
</comment>
<sequence length="133" mass="14405">MHAYTHHVRYHEVDGQGFLFNARYLEIADVAFTEYLRLLGWTYPEFVAAGADPSVVSANLTFSAPARFDDSLDVDVACVRVGTSSFELHIAITRAGAAVARVESVYVNVDTGTASSRPLPADVAARLRSSAAR</sequence>
<accession>A0ABP8JK79</accession>
<dbReference type="SUPFAM" id="SSF54637">
    <property type="entry name" value="Thioesterase/thiol ester dehydrase-isomerase"/>
    <property type="match status" value="1"/>
</dbReference>
<dbReference type="Proteomes" id="UP001500635">
    <property type="component" value="Unassembled WGS sequence"/>
</dbReference>
<dbReference type="InterPro" id="IPR029069">
    <property type="entry name" value="HotDog_dom_sf"/>
</dbReference>
<dbReference type="EMBL" id="BAABFR010000027">
    <property type="protein sequence ID" value="GAA4392074.1"/>
    <property type="molecule type" value="Genomic_DNA"/>
</dbReference>
<proteinExistence type="inferred from homology"/>
<evidence type="ECO:0000256" key="1">
    <source>
        <dbReference type="ARBA" id="ARBA00005953"/>
    </source>
</evidence>
<dbReference type="InterPro" id="IPR050563">
    <property type="entry name" value="4-hydroxybenzoyl-CoA_TE"/>
</dbReference>
<evidence type="ECO:0000256" key="2">
    <source>
        <dbReference type="ARBA" id="ARBA00022801"/>
    </source>
</evidence>
<protein>
    <submittedName>
        <fullName evidence="3">Tol-pal system-associated acyl-CoA thioesterase</fullName>
    </submittedName>
</protein>
<evidence type="ECO:0000313" key="4">
    <source>
        <dbReference type="Proteomes" id="UP001500635"/>
    </source>
</evidence>
<evidence type="ECO:0000313" key="3">
    <source>
        <dbReference type="EMBL" id="GAA4392074.1"/>
    </source>
</evidence>
<organism evidence="3 4">
    <name type="scientific">Tsukamurella soli</name>
    <dbReference type="NCBI Taxonomy" id="644556"/>
    <lineage>
        <taxon>Bacteria</taxon>
        <taxon>Bacillati</taxon>
        <taxon>Actinomycetota</taxon>
        <taxon>Actinomycetes</taxon>
        <taxon>Mycobacteriales</taxon>
        <taxon>Tsukamurellaceae</taxon>
        <taxon>Tsukamurella</taxon>
    </lineage>
</organism>
<gene>
    <name evidence="3" type="primary">ybgC</name>
    <name evidence="3" type="ORF">GCM10023147_21610</name>
</gene>
<keyword evidence="4" id="KW-1185">Reference proteome</keyword>
<comment type="caution">
    <text evidence="3">The sequence shown here is derived from an EMBL/GenBank/DDBJ whole genome shotgun (WGS) entry which is preliminary data.</text>
</comment>
<keyword evidence="2" id="KW-0378">Hydrolase</keyword>
<dbReference type="Pfam" id="PF13279">
    <property type="entry name" value="4HBT_2"/>
    <property type="match status" value="1"/>
</dbReference>
<dbReference type="RefSeq" id="WP_344995012.1">
    <property type="nucleotide sequence ID" value="NZ_BAABFR010000027.1"/>
</dbReference>
<reference evidence="4" key="1">
    <citation type="journal article" date="2019" name="Int. J. Syst. Evol. Microbiol.">
        <title>The Global Catalogue of Microorganisms (GCM) 10K type strain sequencing project: providing services to taxonomists for standard genome sequencing and annotation.</title>
        <authorList>
            <consortium name="The Broad Institute Genomics Platform"/>
            <consortium name="The Broad Institute Genome Sequencing Center for Infectious Disease"/>
            <person name="Wu L."/>
            <person name="Ma J."/>
        </authorList>
    </citation>
    <scope>NUCLEOTIDE SEQUENCE [LARGE SCALE GENOMIC DNA]</scope>
    <source>
        <strain evidence="4">JCM 17688</strain>
    </source>
</reference>